<keyword evidence="8" id="KW-0675">Receptor</keyword>
<dbReference type="InterPro" id="IPR036942">
    <property type="entry name" value="Beta-barrel_TonB_sf"/>
</dbReference>
<keyword evidence="4" id="KW-0798">TonB box</keyword>
<comment type="subcellular location">
    <subcellularLocation>
        <location evidence="1 4">Cell outer membrane</location>
    </subcellularLocation>
</comment>
<evidence type="ECO:0000256" key="3">
    <source>
        <dbReference type="ARBA" id="ARBA00023237"/>
    </source>
</evidence>
<evidence type="ECO:0000313" key="9">
    <source>
        <dbReference type="Proteomes" id="UP000808349"/>
    </source>
</evidence>
<dbReference type="SUPFAM" id="SSF56935">
    <property type="entry name" value="Porins"/>
    <property type="match status" value="1"/>
</dbReference>
<comment type="caution">
    <text evidence="8">The sequence shown here is derived from an EMBL/GenBank/DDBJ whole genome shotgun (WGS) entry which is preliminary data.</text>
</comment>
<feature type="domain" description="TonB-dependent receptor plug" evidence="7">
    <location>
        <begin position="146"/>
        <end position="225"/>
    </location>
</feature>
<name>A0A9D7XGI2_9BACT</name>
<evidence type="ECO:0000259" key="7">
    <source>
        <dbReference type="Pfam" id="PF07715"/>
    </source>
</evidence>
<dbReference type="Proteomes" id="UP000808349">
    <property type="component" value="Unassembled WGS sequence"/>
</dbReference>
<proteinExistence type="inferred from homology"/>
<gene>
    <name evidence="8" type="ORF">IPO85_20095</name>
</gene>
<dbReference type="SUPFAM" id="SSF49464">
    <property type="entry name" value="Carboxypeptidase regulatory domain-like"/>
    <property type="match status" value="1"/>
</dbReference>
<evidence type="ECO:0000259" key="6">
    <source>
        <dbReference type="Pfam" id="PF00593"/>
    </source>
</evidence>
<organism evidence="8 9">
    <name type="scientific">Candidatus Defluviibacterium haderslevense</name>
    <dbReference type="NCBI Taxonomy" id="2981993"/>
    <lineage>
        <taxon>Bacteria</taxon>
        <taxon>Pseudomonadati</taxon>
        <taxon>Bacteroidota</taxon>
        <taxon>Saprospiria</taxon>
        <taxon>Saprospirales</taxon>
        <taxon>Saprospiraceae</taxon>
        <taxon>Candidatus Defluviibacterium</taxon>
    </lineage>
</organism>
<dbReference type="EMBL" id="JADKFW010000021">
    <property type="protein sequence ID" value="MBK9719771.1"/>
    <property type="molecule type" value="Genomic_DNA"/>
</dbReference>
<dbReference type="InterPro" id="IPR012910">
    <property type="entry name" value="Plug_dom"/>
</dbReference>
<feature type="signal peptide" evidence="5">
    <location>
        <begin position="1"/>
        <end position="24"/>
    </location>
</feature>
<dbReference type="Gene3D" id="2.40.170.20">
    <property type="entry name" value="TonB-dependent receptor, beta-barrel domain"/>
    <property type="match status" value="1"/>
</dbReference>
<dbReference type="GO" id="GO:0009279">
    <property type="term" value="C:cell outer membrane"/>
    <property type="evidence" value="ECO:0007669"/>
    <property type="project" value="UniProtKB-SubCell"/>
</dbReference>
<accession>A0A9D7XGI2</accession>
<dbReference type="Pfam" id="PF13715">
    <property type="entry name" value="CarbopepD_reg_2"/>
    <property type="match status" value="1"/>
</dbReference>
<dbReference type="Pfam" id="PF00593">
    <property type="entry name" value="TonB_dep_Rec_b-barrel"/>
    <property type="match status" value="1"/>
</dbReference>
<reference evidence="8 9" key="1">
    <citation type="submission" date="2020-10" db="EMBL/GenBank/DDBJ databases">
        <title>Connecting structure to function with the recovery of over 1000 high-quality activated sludge metagenome-assembled genomes encoding full-length rRNA genes using long-read sequencing.</title>
        <authorList>
            <person name="Singleton C.M."/>
            <person name="Petriglieri F."/>
            <person name="Kristensen J.M."/>
            <person name="Kirkegaard R.H."/>
            <person name="Michaelsen T.Y."/>
            <person name="Andersen M.H."/>
            <person name="Karst S.M."/>
            <person name="Dueholm M.S."/>
            <person name="Nielsen P.H."/>
            <person name="Albertsen M."/>
        </authorList>
    </citation>
    <scope>NUCLEOTIDE SEQUENCE [LARGE SCALE GENOMIC DNA]</scope>
    <source>
        <strain evidence="8">Ribe_18-Q3-R11-54_BAT3C.373</strain>
    </source>
</reference>
<dbReference type="Gene3D" id="2.60.40.1120">
    <property type="entry name" value="Carboxypeptidase-like, regulatory domain"/>
    <property type="match status" value="1"/>
</dbReference>
<evidence type="ECO:0000256" key="4">
    <source>
        <dbReference type="RuleBase" id="RU003357"/>
    </source>
</evidence>
<dbReference type="Gene3D" id="2.170.130.10">
    <property type="entry name" value="TonB-dependent receptor, plug domain"/>
    <property type="match status" value="1"/>
</dbReference>
<dbReference type="InterPro" id="IPR008969">
    <property type="entry name" value="CarboxyPept-like_regulatory"/>
</dbReference>
<protein>
    <submittedName>
        <fullName evidence="8">TonB-dependent receptor</fullName>
    </submittedName>
</protein>
<evidence type="ECO:0000313" key="8">
    <source>
        <dbReference type="EMBL" id="MBK9719771.1"/>
    </source>
</evidence>
<keyword evidence="3" id="KW-0998">Cell outer membrane</keyword>
<dbReference type="Pfam" id="PF07715">
    <property type="entry name" value="Plug"/>
    <property type="match status" value="1"/>
</dbReference>
<sequence length="777" mass="87842">MKIKFVQAILIFCLLLFQFTLVHAQNFTISGTLKDASNGEDLIGASVLLKDKTTIGASTNTYGFYSLTLPKGNYVIRFQYIGYLTVEETIVLDHDLKISKELTPESKLLEEVVVKSEKENKNVSKNEMSVVKLDPKAIENIPVIFGEKDIIKTLQLTPGVKSAGDGNAGFYVRGGAIDQNLILLDEAPVYNASHLLGFFSVFNSDALKDVTLYKGSMPAEYGGRGSSVLDIKMKDGNNKKLNASGGIGLISSRLTVEAPIQKDEGSFIVSGRRTYADLFLKLSKDTTINDARLYFYDLNAKANYKISNKDRLFLSGYFGRDVLGVTGFGLDWGNYTGTLRWNHLFSDQLFSNTSLIFSNFDYQFKIGTDDVEFKVKASIQDWNLKQDFSYFPNSKNTIKFGFNAIHHTFLPTSLEAGVNSSFDNSTTENKFAYEGGLYVQNDWKVNERIGVQYGLRYSLFDYVGKGTAYTFDELGNKTSETKYAKGKTIKYYGGLEPRLSLKYEIDPTQSIKAGYTRNNQYMHLLSNSTTSSPTDLWVPSSNNVKPQVVDQVSLGYFRNLFDNKYECSFETYYKNLGNQIDYRNGADLIFNAEYEGALTYGKGIAYGAEFYVKKSKGKLTGWISYTLSRSLRKFSDINHGDYYPARQDRIHDIAIVGIYNLTNRITVSANWVFNTGDAATFPSGKYTIDQIQVPYYTERNGYRYPNYHRLDVGVTFLGKPRKRYEGSWNVSVYNAYARENAYTITFQQNEDNPEKTEALRTALFKIIPSVTYNFKFK</sequence>
<evidence type="ECO:0000256" key="2">
    <source>
        <dbReference type="ARBA" id="ARBA00023136"/>
    </source>
</evidence>
<evidence type="ECO:0000256" key="5">
    <source>
        <dbReference type="SAM" id="SignalP"/>
    </source>
</evidence>
<dbReference type="InterPro" id="IPR037066">
    <property type="entry name" value="Plug_dom_sf"/>
</dbReference>
<comment type="similarity">
    <text evidence="4">Belongs to the TonB-dependent receptor family.</text>
</comment>
<feature type="domain" description="TonB-dependent receptor-like beta-barrel" evidence="6">
    <location>
        <begin position="301"/>
        <end position="734"/>
    </location>
</feature>
<feature type="chain" id="PRO_5039478918" evidence="5">
    <location>
        <begin position="25"/>
        <end position="777"/>
    </location>
</feature>
<dbReference type="AlphaFoldDB" id="A0A9D7XGI2"/>
<dbReference type="InterPro" id="IPR000531">
    <property type="entry name" value="Beta-barrel_TonB"/>
</dbReference>
<evidence type="ECO:0000256" key="1">
    <source>
        <dbReference type="ARBA" id="ARBA00004442"/>
    </source>
</evidence>
<keyword evidence="2 4" id="KW-0472">Membrane</keyword>
<keyword evidence="5" id="KW-0732">Signal</keyword>